<dbReference type="PANTHER" id="PTHR37023">
    <property type="entry name" value="TRANSPOSASE"/>
    <property type="match status" value="1"/>
</dbReference>
<reference evidence="3 4" key="1">
    <citation type="journal article" date="2005" name="DNA Res.">
        <title>Complete genome sequence of the facultative anaerobic magnetotactic bacterium Magnetospirillum sp. strain AMB-1.</title>
        <authorList>
            <person name="Matsunaga T."/>
            <person name="Okamura Y."/>
            <person name="Fukuda Y."/>
            <person name="Wahyudi A.T."/>
            <person name="Murase Y."/>
            <person name="Takeyama H."/>
        </authorList>
    </citation>
    <scope>NUCLEOTIDE SEQUENCE [LARGE SCALE GENOMIC DNA]</scope>
    <source>
        <strain evidence="4">ATCC 700264 / AMB-1</strain>
    </source>
</reference>
<evidence type="ECO:0000259" key="2">
    <source>
        <dbReference type="Pfam" id="PF14319"/>
    </source>
</evidence>
<protein>
    <submittedName>
        <fullName evidence="3">Transposase Y4QJ</fullName>
    </submittedName>
</protein>
<dbReference type="Pfam" id="PF04986">
    <property type="entry name" value="Y2_Tnp"/>
    <property type="match status" value="1"/>
</dbReference>
<accession>Q2W8U4</accession>
<dbReference type="GO" id="GO:0006313">
    <property type="term" value="P:DNA transposition"/>
    <property type="evidence" value="ECO:0007669"/>
    <property type="project" value="InterPro"/>
</dbReference>
<organism evidence="3 4">
    <name type="scientific">Paramagnetospirillum magneticum (strain ATCC 700264 / AMB-1)</name>
    <name type="common">Magnetospirillum magneticum</name>
    <dbReference type="NCBI Taxonomy" id="342108"/>
    <lineage>
        <taxon>Bacteria</taxon>
        <taxon>Pseudomonadati</taxon>
        <taxon>Pseudomonadota</taxon>
        <taxon>Alphaproteobacteria</taxon>
        <taxon>Rhodospirillales</taxon>
        <taxon>Magnetospirillaceae</taxon>
        <taxon>Paramagnetospirillum</taxon>
    </lineage>
</organism>
<dbReference type="InterPro" id="IPR054832">
    <property type="entry name" value="transpos_IS91"/>
</dbReference>
<dbReference type="AlphaFoldDB" id="Q2W8U4"/>
<dbReference type="InterPro" id="IPR026889">
    <property type="entry name" value="Zn_Tnp"/>
</dbReference>
<keyword evidence="4" id="KW-1185">Reference proteome</keyword>
<evidence type="ECO:0000313" key="4">
    <source>
        <dbReference type="Proteomes" id="UP000007058"/>
    </source>
</evidence>
<gene>
    <name evidence="3" type="ordered locus">amb0927</name>
</gene>
<dbReference type="PANTHER" id="PTHR37023:SF1">
    <property type="entry name" value="ISSOD25 TRANSPOSASE TNPA_ISSOD25"/>
    <property type="match status" value="1"/>
</dbReference>
<dbReference type="Proteomes" id="UP000007058">
    <property type="component" value="Chromosome"/>
</dbReference>
<dbReference type="InterPro" id="IPR007069">
    <property type="entry name" value="Transposase_32"/>
</dbReference>
<evidence type="ECO:0000313" key="3">
    <source>
        <dbReference type="EMBL" id="BAE49731.1"/>
    </source>
</evidence>
<dbReference type="EMBL" id="AP007255">
    <property type="protein sequence ID" value="BAE49731.1"/>
    <property type="molecule type" value="Genomic_DNA"/>
</dbReference>
<dbReference type="Pfam" id="PF14319">
    <property type="entry name" value="Zn_Tnp_IS91"/>
    <property type="match status" value="1"/>
</dbReference>
<proteinExistence type="predicted"/>
<feature type="domain" description="Transposase zinc-binding" evidence="2">
    <location>
        <begin position="2"/>
        <end position="92"/>
    </location>
</feature>
<feature type="domain" description="Transposase IS801/IS1294" evidence="1">
    <location>
        <begin position="134"/>
        <end position="319"/>
    </location>
</feature>
<name>Q2W8U4_PARM1</name>
<dbReference type="KEGG" id="mag:amb0927"/>
<dbReference type="GO" id="GO:0004803">
    <property type="term" value="F:transposase activity"/>
    <property type="evidence" value="ECO:0007669"/>
    <property type="project" value="InterPro"/>
</dbReference>
<sequence>MFRRFGSAWRAAQDGHLDRGRRRVMAAIEACRTARLGGHSESCGACGLVRIAYNSCRNRHCPKCQGLARAQWLADRQAELLPVPYFHVVFTVPAEIAVVAFHNKAVVYDILFKATNETLRTIAADPKHLGAELGFITVLHTWGQALQHHPHLHCVVPAGGLSPDGQRWVACRPGFFLPVKVLSRLFRRLFLEQLTAAFQAGALAFFSDLAALAEPAGFTRYLAPLRKANWVVYAKRPFGGPEQVLAYLGRYTHRVAIANSRLSGIEDGGVSFRWKDYRHHDKQKVMTLKPGEFIRRFLLHVLPDGFHRIRHYGFLANGRRAAKLETCRRLLAVPTPPIAVAGTPDDYRDRHHRLTGHDLRRCPCCGGTMAPLAPIPRSPAGHANHRIDTS</sequence>
<dbReference type="HOGENOM" id="CLU_038153_1_0_5"/>
<evidence type="ECO:0000259" key="1">
    <source>
        <dbReference type="Pfam" id="PF04986"/>
    </source>
</evidence>
<dbReference type="STRING" id="342108.amb0927"/>
<dbReference type="NCBIfam" id="NF033538">
    <property type="entry name" value="transpos_IS91"/>
    <property type="match status" value="1"/>
</dbReference>
<dbReference type="GO" id="GO:0003677">
    <property type="term" value="F:DNA binding"/>
    <property type="evidence" value="ECO:0007669"/>
    <property type="project" value="InterPro"/>
</dbReference>